<dbReference type="RefSeq" id="WP_010741542.1">
    <property type="nucleotide sequence ID" value="NZ_KB946251.1"/>
</dbReference>
<protein>
    <recommendedName>
        <fullName evidence="7">DUF5067 domain-containing protein</fullName>
    </recommendedName>
</protein>
<proteinExistence type="predicted"/>
<dbReference type="EMBL" id="AJAK01000019">
    <property type="protein sequence ID" value="EOH75732.1"/>
    <property type="molecule type" value="Genomic_DNA"/>
</dbReference>
<dbReference type="Proteomes" id="UP000014148">
    <property type="component" value="Unassembled WGS sequence"/>
</dbReference>
<comment type="caution">
    <text evidence="3">The sequence shown here is derived from an EMBL/GenBank/DDBJ whole genome shotgun (WGS) entry which is preliminary data.</text>
</comment>
<organism evidence="3 5">
    <name type="scientific">Enterococcus malodoratus ATCC 43197</name>
    <dbReference type="NCBI Taxonomy" id="1158601"/>
    <lineage>
        <taxon>Bacteria</taxon>
        <taxon>Bacillati</taxon>
        <taxon>Bacillota</taxon>
        <taxon>Bacilli</taxon>
        <taxon>Lactobacillales</taxon>
        <taxon>Enterococcaceae</taxon>
        <taxon>Enterococcus</taxon>
    </lineage>
</organism>
<keyword evidence="6" id="KW-1185">Reference proteome</keyword>
<evidence type="ECO:0008006" key="7">
    <source>
        <dbReference type="Google" id="ProtNLM"/>
    </source>
</evidence>
<feature type="region of interest" description="Disordered" evidence="1">
    <location>
        <begin position="22"/>
        <end position="64"/>
    </location>
</feature>
<reference evidence="4 6" key="2">
    <citation type="submission" date="2013-03" db="EMBL/GenBank/DDBJ databases">
        <title>The Genome Sequence of Enterococcus malodoratus ATCC_43197 (PacBio/Illumina hybrid assembly).</title>
        <authorList>
            <consortium name="The Broad Institute Genomics Platform"/>
            <consortium name="The Broad Institute Genome Sequencing Center for Infectious Disease"/>
            <person name="Earl A."/>
            <person name="Russ C."/>
            <person name="Gilmore M."/>
            <person name="Surin D."/>
            <person name="Walker B."/>
            <person name="Young S."/>
            <person name="Zeng Q."/>
            <person name="Gargeya S."/>
            <person name="Fitzgerald M."/>
            <person name="Haas B."/>
            <person name="Abouelleil A."/>
            <person name="Allen A.W."/>
            <person name="Alvarado L."/>
            <person name="Arachchi H.M."/>
            <person name="Berlin A.M."/>
            <person name="Chapman S.B."/>
            <person name="Gainer-Dewar J."/>
            <person name="Goldberg J."/>
            <person name="Griggs A."/>
            <person name="Gujja S."/>
            <person name="Hansen M."/>
            <person name="Howarth C."/>
            <person name="Imamovic A."/>
            <person name="Ireland A."/>
            <person name="Larimer J."/>
            <person name="McCowan C."/>
            <person name="Murphy C."/>
            <person name="Pearson M."/>
            <person name="Poon T.W."/>
            <person name="Priest M."/>
            <person name="Roberts A."/>
            <person name="Saif S."/>
            <person name="Shea T."/>
            <person name="Sisk P."/>
            <person name="Sykes S."/>
            <person name="Wortman J."/>
            <person name="Nusbaum C."/>
            <person name="Birren B."/>
        </authorList>
    </citation>
    <scope>NUCLEOTIDE SEQUENCE [LARGE SCALE GENOMIC DNA]</scope>
    <source>
        <strain evidence="4 6">ATCC 43197</strain>
    </source>
</reference>
<keyword evidence="2" id="KW-0732">Signal</keyword>
<evidence type="ECO:0000313" key="5">
    <source>
        <dbReference type="Proteomes" id="UP000013783"/>
    </source>
</evidence>
<dbReference type="AlphaFoldDB" id="R2NUL8"/>
<dbReference type="OrthoDB" id="2194875at2"/>
<evidence type="ECO:0000256" key="1">
    <source>
        <dbReference type="SAM" id="MobiDB-lite"/>
    </source>
</evidence>
<dbReference type="Proteomes" id="UP000013783">
    <property type="component" value="Unassembled WGS sequence"/>
</dbReference>
<dbReference type="eggNOG" id="ENOG50349FB">
    <property type="taxonomic scope" value="Bacteria"/>
</dbReference>
<dbReference type="PROSITE" id="PS51257">
    <property type="entry name" value="PROKAR_LIPOPROTEIN"/>
    <property type="match status" value="1"/>
</dbReference>
<sequence length="179" mass="19300">MKKKIGLFVFGVLVCTSLAGCKGGGGSAAAPEVSSKESSSEVKKVKEESSSSETKESEELPKTGEGDSFYFDLMIEAAQSQLPSVKEQMGDMYSDITITGGEGHTIVYTYTFTNDPGLDMDVEALKPVMVKGMKPVLDSVKGTIPDAKVQIIYLRPDQSELGNMIITQEDIDMIPEETI</sequence>
<feature type="compositionally biased region" description="Basic and acidic residues" evidence="1">
    <location>
        <begin position="34"/>
        <end position="64"/>
    </location>
</feature>
<accession>R2NUL8</accession>
<feature type="chain" id="PRO_5038345844" description="DUF5067 domain-containing protein" evidence="2">
    <location>
        <begin position="20"/>
        <end position="179"/>
    </location>
</feature>
<name>R2NUL8_9ENTE</name>
<dbReference type="EMBL" id="ASWA01000003">
    <property type="protein sequence ID" value="EOT67559.1"/>
    <property type="molecule type" value="Genomic_DNA"/>
</dbReference>
<evidence type="ECO:0000313" key="4">
    <source>
        <dbReference type="EMBL" id="EOT67559.1"/>
    </source>
</evidence>
<dbReference type="PATRIC" id="fig|1158601.3.peg.2701"/>
<reference evidence="3 5" key="1">
    <citation type="submission" date="2013-02" db="EMBL/GenBank/DDBJ databases">
        <title>The Genome Sequence of Enterococcus malodoratus ATCC_43197.</title>
        <authorList>
            <consortium name="The Broad Institute Genome Sequencing Platform"/>
            <consortium name="The Broad Institute Genome Sequencing Center for Infectious Disease"/>
            <person name="Earl A.M."/>
            <person name="Gilmore M.S."/>
            <person name="Lebreton F."/>
            <person name="Walker B."/>
            <person name="Young S.K."/>
            <person name="Zeng Q."/>
            <person name="Gargeya S."/>
            <person name="Fitzgerald M."/>
            <person name="Haas B."/>
            <person name="Abouelleil A."/>
            <person name="Alvarado L."/>
            <person name="Arachchi H.M."/>
            <person name="Berlin A.M."/>
            <person name="Chapman S.B."/>
            <person name="Dewar J."/>
            <person name="Goldberg J."/>
            <person name="Griggs A."/>
            <person name="Gujja S."/>
            <person name="Hansen M."/>
            <person name="Howarth C."/>
            <person name="Imamovic A."/>
            <person name="Larimer J."/>
            <person name="McCowan C."/>
            <person name="Murphy C."/>
            <person name="Neiman D."/>
            <person name="Pearson M."/>
            <person name="Priest M."/>
            <person name="Roberts A."/>
            <person name="Saif S."/>
            <person name="Shea T."/>
            <person name="Sisk P."/>
            <person name="Sykes S."/>
            <person name="Wortman J."/>
            <person name="Nusbaum C."/>
            <person name="Birren B."/>
        </authorList>
    </citation>
    <scope>NUCLEOTIDE SEQUENCE [LARGE SCALE GENOMIC DNA]</scope>
    <source>
        <strain evidence="3 5">ATCC 43197</strain>
    </source>
</reference>
<evidence type="ECO:0000256" key="2">
    <source>
        <dbReference type="SAM" id="SignalP"/>
    </source>
</evidence>
<gene>
    <name evidence="4" type="ORF">I585_03080</name>
    <name evidence="3" type="ORF">UAI_02741</name>
</gene>
<feature type="signal peptide" evidence="2">
    <location>
        <begin position="1"/>
        <end position="19"/>
    </location>
</feature>
<evidence type="ECO:0000313" key="6">
    <source>
        <dbReference type="Proteomes" id="UP000014148"/>
    </source>
</evidence>
<evidence type="ECO:0000313" key="3">
    <source>
        <dbReference type="EMBL" id="EOH75732.1"/>
    </source>
</evidence>